<organism evidence="4 5">
    <name type="scientific">Vibrio sinaloensis DSM 21326</name>
    <dbReference type="NCBI Taxonomy" id="945550"/>
    <lineage>
        <taxon>Bacteria</taxon>
        <taxon>Pseudomonadati</taxon>
        <taxon>Pseudomonadota</taxon>
        <taxon>Gammaproteobacteria</taxon>
        <taxon>Vibrionales</taxon>
        <taxon>Vibrionaceae</taxon>
        <taxon>Vibrio</taxon>
        <taxon>Vibrio oreintalis group</taxon>
    </lineage>
</organism>
<dbReference type="GeneID" id="95568453"/>
<dbReference type="GO" id="GO:0050570">
    <property type="term" value="F:4-hydroxythreonine-4-phosphate dehydrogenase activity"/>
    <property type="evidence" value="ECO:0007669"/>
    <property type="project" value="UniProtKB-EC"/>
</dbReference>
<dbReference type="InterPro" id="IPR005255">
    <property type="entry name" value="PdxA_fam"/>
</dbReference>
<proteinExistence type="predicted"/>
<dbReference type="AlphaFoldDB" id="E8M496"/>
<reference evidence="4 5" key="1">
    <citation type="journal article" date="2012" name="Int. J. Syst. Evol. Microbiol.">
        <title>Vibrio caribbeanicus sp. nov., isolated from the marine sponge Scleritoderma cyanea.</title>
        <authorList>
            <person name="Hoffmann M."/>
            <person name="Monday S.R."/>
            <person name="Allard M.W."/>
            <person name="Strain E.A."/>
            <person name="Whittaker P."/>
            <person name="Naum M."/>
            <person name="McCarthy P.J."/>
            <person name="Lopez J.V."/>
            <person name="Fischer M."/>
            <person name="Brown E.W."/>
        </authorList>
    </citation>
    <scope>NUCLEOTIDE SEQUENCE [LARGE SCALE GENOMIC DNA]</scope>
    <source>
        <strain evidence="5">DSMZ 21326</strain>
    </source>
</reference>
<keyword evidence="1" id="KW-0479">Metal-binding</keyword>
<dbReference type="Proteomes" id="UP000006228">
    <property type="component" value="Unassembled WGS sequence"/>
</dbReference>
<evidence type="ECO:0000313" key="4">
    <source>
        <dbReference type="EMBL" id="EGA71134.1"/>
    </source>
</evidence>
<dbReference type="Gene3D" id="3.40.718.10">
    <property type="entry name" value="Isopropylmalate Dehydrogenase"/>
    <property type="match status" value="1"/>
</dbReference>
<evidence type="ECO:0000256" key="3">
    <source>
        <dbReference type="ARBA" id="ARBA00023027"/>
    </source>
</evidence>
<sequence>MTKPTIALVLGDPSGIGPEVAVKVLAQEANRLQANILIIADEYELRKGMDIAQTSFEYDVVEQFEQANFSAGKPVLLKFKSSHPDAIQYGSATPQGGTYVLESLKIAVDLTLAHKTHGICFAPLNKQAMSKAGLQHRDELSWFAELTGFDGFGCEVNVVDDIWAGRVTSHIPFKHVVDNLSVDSVLETIELMDSTLKSAGFEQPRIAVQALNPHGGEGGLFGDEEITIITPAIEKAQQKGIQAFGPFPGDTTMWVVEKEAMNSIVSMYHDQGATALKMMGFDRGVTVQGGIPIPIATANHGSAFDIYGKNIASTPAMENALKLTVRMASSYQNKHTQQG</sequence>
<name>E8M496_PHOS4</name>
<dbReference type="OrthoDB" id="9801783at2"/>
<dbReference type="PANTHER" id="PTHR30004">
    <property type="entry name" value="4-HYDROXYTHREONINE-4-PHOSPHATE DEHYDROGENASE"/>
    <property type="match status" value="1"/>
</dbReference>
<evidence type="ECO:0000313" key="5">
    <source>
        <dbReference type="Proteomes" id="UP000006228"/>
    </source>
</evidence>
<dbReference type="GO" id="GO:0046872">
    <property type="term" value="F:metal ion binding"/>
    <property type="evidence" value="ECO:0007669"/>
    <property type="project" value="UniProtKB-KW"/>
</dbReference>
<dbReference type="Pfam" id="PF04166">
    <property type="entry name" value="PdxA"/>
    <property type="match status" value="1"/>
</dbReference>
<evidence type="ECO:0000256" key="2">
    <source>
        <dbReference type="ARBA" id="ARBA00023002"/>
    </source>
</evidence>
<dbReference type="EMBL" id="AEVT01000031">
    <property type="protein sequence ID" value="EGA71134.1"/>
    <property type="molecule type" value="Genomic_DNA"/>
</dbReference>
<accession>E8M496</accession>
<protein>
    <submittedName>
        <fullName evidence="4">4-hydroxythreonine-4-phosphate dehydrogenase</fullName>
        <ecNumber evidence="4">1.1.1.262</ecNumber>
    </submittedName>
</protein>
<keyword evidence="3" id="KW-0520">NAD</keyword>
<dbReference type="GO" id="GO:0051287">
    <property type="term" value="F:NAD binding"/>
    <property type="evidence" value="ECO:0007669"/>
    <property type="project" value="InterPro"/>
</dbReference>
<dbReference type="PANTHER" id="PTHR30004:SF3">
    <property type="entry name" value="4-HYDROXYTHREONINE-4-PHOSPHATE DEHYDROGENASE 2-RELATED"/>
    <property type="match status" value="1"/>
</dbReference>
<dbReference type="SUPFAM" id="SSF53659">
    <property type="entry name" value="Isocitrate/Isopropylmalate dehydrogenase-like"/>
    <property type="match status" value="1"/>
</dbReference>
<keyword evidence="2 4" id="KW-0560">Oxidoreductase</keyword>
<comment type="caution">
    <text evidence="4">The sequence shown here is derived from an EMBL/GenBank/DDBJ whole genome shotgun (WGS) entry which is preliminary data.</text>
</comment>
<evidence type="ECO:0000256" key="1">
    <source>
        <dbReference type="ARBA" id="ARBA00022723"/>
    </source>
</evidence>
<dbReference type="RefSeq" id="WP_008075061.1">
    <property type="nucleotide sequence ID" value="NZ_AEVT01000031.1"/>
</dbReference>
<gene>
    <name evidence="4" type="primary">pdxA</name>
    <name evidence="4" type="ORF">VISI1226_06418</name>
</gene>
<dbReference type="eggNOG" id="COG1995">
    <property type="taxonomic scope" value="Bacteria"/>
</dbReference>
<dbReference type="EC" id="1.1.1.262" evidence="4"/>